<reference evidence="1 2" key="1">
    <citation type="journal article" date="2019" name="Commun. Biol.">
        <title>The bagworm genome reveals a unique fibroin gene that provides high tensile strength.</title>
        <authorList>
            <person name="Kono N."/>
            <person name="Nakamura H."/>
            <person name="Ohtoshi R."/>
            <person name="Tomita M."/>
            <person name="Numata K."/>
            <person name="Arakawa K."/>
        </authorList>
    </citation>
    <scope>NUCLEOTIDE SEQUENCE [LARGE SCALE GENOMIC DNA]</scope>
</reference>
<comment type="caution">
    <text evidence="1">The sequence shown here is derived from an EMBL/GenBank/DDBJ whole genome shotgun (WGS) entry which is preliminary data.</text>
</comment>
<proteinExistence type="predicted"/>
<dbReference type="EMBL" id="BGZK01000001">
    <property type="protein sequence ID" value="GBO98739.1"/>
    <property type="molecule type" value="Genomic_DNA"/>
</dbReference>
<dbReference type="Proteomes" id="UP000299102">
    <property type="component" value="Unassembled WGS sequence"/>
</dbReference>
<protein>
    <submittedName>
        <fullName evidence="1">Uncharacterized protein</fullName>
    </submittedName>
</protein>
<sequence length="251" mass="28896">MIRSEVINDYYFGFAFDCTVVLRRCILLLDINGAARPERRRLPLPTAWPDASASFLLTFWPSARRPVDYMLDPLIHWKERSNGFERRVFRLRPDLRAQQSLTRCAKVWLKMRTAPTGSDGGIKLSRVRKLQLRLELVRRQVSAVSIRGAFPEMRVGGLRARRASIAAACFDVLIDNNVRSIRSERFRPLYHSRCASKTNSVHYRAIATSDRAVEYVREASREFCRRRDLIKESSPWAAFRTVGAHARGCPA</sequence>
<gene>
    <name evidence="1" type="ORF">EVAR_237_1</name>
</gene>
<organism evidence="1 2">
    <name type="scientific">Eumeta variegata</name>
    <name type="common">Bagworm moth</name>
    <name type="synonym">Eumeta japonica</name>
    <dbReference type="NCBI Taxonomy" id="151549"/>
    <lineage>
        <taxon>Eukaryota</taxon>
        <taxon>Metazoa</taxon>
        <taxon>Ecdysozoa</taxon>
        <taxon>Arthropoda</taxon>
        <taxon>Hexapoda</taxon>
        <taxon>Insecta</taxon>
        <taxon>Pterygota</taxon>
        <taxon>Neoptera</taxon>
        <taxon>Endopterygota</taxon>
        <taxon>Lepidoptera</taxon>
        <taxon>Glossata</taxon>
        <taxon>Ditrysia</taxon>
        <taxon>Tineoidea</taxon>
        <taxon>Psychidae</taxon>
        <taxon>Oiketicinae</taxon>
        <taxon>Eumeta</taxon>
    </lineage>
</organism>
<evidence type="ECO:0000313" key="1">
    <source>
        <dbReference type="EMBL" id="GBO98739.1"/>
    </source>
</evidence>
<keyword evidence="2" id="KW-1185">Reference proteome</keyword>
<name>A0A4C1SCC9_EUMVA</name>
<accession>A0A4C1SCC9</accession>
<evidence type="ECO:0000313" key="2">
    <source>
        <dbReference type="Proteomes" id="UP000299102"/>
    </source>
</evidence>
<dbReference type="AlphaFoldDB" id="A0A4C1SCC9"/>